<feature type="binding site" evidence="4">
    <location>
        <position position="39"/>
    </location>
    <ligand>
        <name>Zn(2+)</name>
        <dbReference type="ChEBI" id="CHEBI:29105"/>
    </ligand>
</feature>
<dbReference type="GO" id="GO:0003735">
    <property type="term" value="F:structural constituent of ribosome"/>
    <property type="evidence" value="ECO:0007669"/>
    <property type="project" value="InterPro"/>
</dbReference>
<dbReference type="GO" id="GO:0006412">
    <property type="term" value="P:translation"/>
    <property type="evidence" value="ECO:0007669"/>
    <property type="project" value="UniProtKB-UniRule"/>
</dbReference>
<comment type="function">
    <text evidence="4">Binds to the 23S rRNA.</text>
</comment>
<dbReference type="AlphaFoldDB" id="A0A075I2I3"/>
<dbReference type="GO" id="GO:0070180">
    <property type="term" value="F:large ribosomal subunit rRNA binding"/>
    <property type="evidence" value="ECO:0007669"/>
    <property type="project" value="UniProtKB-UniRule"/>
</dbReference>
<keyword evidence="4" id="KW-0479">Metal-binding</keyword>
<dbReference type="SUPFAM" id="SSF57829">
    <property type="entry name" value="Zn-binding ribosomal proteins"/>
    <property type="match status" value="1"/>
</dbReference>
<organism evidence="5">
    <name type="scientific">uncultured marine group II/III euryarchaeote KM3_98_B01</name>
    <dbReference type="NCBI Taxonomy" id="1456546"/>
    <lineage>
        <taxon>Archaea</taxon>
        <taxon>Methanobacteriati</taxon>
        <taxon>Methanobacteriota</taxon>
        <taxon>environmental samples</taxon>
    </lineage>
</organism>
<dbReference type="Pfam" id="PF01780">
    <property type="entry name" value="Ribosomal_L37ae"/>
    <property type="match status" value="1"/>
</dbReference>
<dbReference type="GO" id="GO:0008270">
    <property type="term" value="F:zinc ion binding"/>
    <property type="evidence" value="ECO:0007669"/>
    <property type="project" value="UniProtKB-UniRule"/>
</dbReference>
<keyword evidence="1 4" id="KW-0694">RNA-binding</keyword>
<name>A0A075I2I3_9EURY</name>
<sequence>MAKRTQKAGATAKFGPRYGVSVRRRAGSALKKKSRKYTCPVCQYQKVTRKVAGIWECKKCSHTFSGGVWEPFTRATDANSRVIRRGMEGATATDMTVIAQQAALDYERKLAAGEMDVSGEEE</sequence>
<dbReference type="GO" id="GO:0005840">
    <property type="term" value="C:ribosome"/>
    <property type="evidence" value="ECO:0007669"/>
    <property type="project" value="UniProtKB-KW"/>
</dbReference>
<comment type="cofactor">
    <cofactor evidence="4">
        <name>Zn(2+)</name>
        <dbReference type="ChEBI" id="CHEBI:29105"/>
    </cofactor>
    <text evidence="4">Binds 1 zinc ion per subunit.</text>
</comment>
<dbReference type="Gene3D" id="2.20.25.30">
    <property type="match status" value="1"/>
</dbReference>
<protein>
    <recommendedName>
        <fullName evidence="4">Large ribosomal subunit protein eL43</fullName>
    </recommendedName>
</protein>
<gene>
    <name evidence="5" type="primary">RP-L37Ae</name>
    <name evidence="5" type="synonym">RPL37A</name>
    <name evidence="4" type="synonym">rpl37ae</name>
</gene>
<feature type="binding site" evidence="4">
    <location>
        <position position="57"/>
    </location>
    <ligand>
        <name>Zn(2+)</name>
        <dbReference type="ChEBI" id="CHEBI:29105"/>
    </ligand>
</feature>
<evidence type="ECO:0000256" key="4">
    <source>
        <dbReference type="HAMAP-Rule" id="MF_00327"/>
    </source>
</evidence>
<dbReference type="InterPro" id="IPR011332">
    <property type="entry name" value="Ribosomal_zn-bd"/>
</dbReference>
<evidence type="ECO:0000256" key="3">
    <source>
        <dbReference type="ARBA" id="ARBA00023274"/>
    </source>
</evidence>
<dbReference type="HAMAP" id="MF_00327">
    <property type="entry name" value="Ribosomal_eL43"/>
    <property type="match status" value="1"/>
</dbReference>
<feature type="binding site" evidence="4">
    <location>
        <position position="60"/>
    </location>
    <ligand>
        <name>Zn(2+)</name>
        <dbReference type="ChEBI" id="CHEBI:29105"/>
    </ligand>
</feature>
<dbReference type="InterPro" id="IPR050522">
    <property type="entry name" value="Ribosomal_protein_eL43"/>
</dbReference>
<dbReference type="InterPro" id="IPR011331">
    <property type="entry name" value="Ribosomal_eL37/eL43"/>
</dbReference>
<dbReference type="InterPro" id="IPR002674">
    <property type="entry name" value="Ribosomal_eL43"/>
</dbReference>
<evidence type="ECO:0000256" key="1">
    <source>
        <dbReference type="ARBA" id="ARBA00022884"/>
    </source>
</evidence>
<dbReference type="GO" id="GO:1990904">
    <property type="term" value="C:ribonucleoprotein complex"/>
    <property type="evidence" value="ECO:0007669"/>
    <property type="project" value="UniProtKB-KW"/>
</dbReference>
<proteinExistence type="inferred from homology"/>
<dbReference type="EMBL" id="KF901181">
    <property type="protein sequence ID" value="AIF21037.1"/>
    <property type="molecule type" value="Genomic_DNA"/>
</dbReference>
<evidence type="ECO:0000256" key="2">
    <source>
        <dbReference type="ARBA" id="ARBA00022980"/>
    </source>
</evidence>
<keyword evidence="4" id="KW-0699">rRNA-binding</keyword>
<feature type="zinc finger region" description="C4-type" evidence="4">
    <location>
        <begin position="39"/>
        <end position="60"/>
    </location>
</feature>
<keyword evidence="3 4" id="KW-0687">Ribonucleoprotein</keyword>
<dbReference type="PANTHER" id="PTHR48129:SF1">
    <property type="entry name" value="LARGE RIBOSOMAL SUBUNIT PROTEIN EL43"/>
    <property type="match status" value="1"/>
</dbReference>
<keyword evidence="2 4" id="KW-0689">Ribosomal protein</keyword>
<dbReference type="PANTHER" id="PTHR48129">
    <property type="entry name" value="60S RIBOSOMAL PROTEIN L37A"/>
    <property type="match status" value="1"/>
</dbReference>
<evidence type="ECO:0000313" key="5">
    <source>
        <dbReference type="EMBL" id="AIF21037.1"/>
    </source>
</evidence>
<feature type="binding site" evidence="4">
    <location>
        <position position="42"/>
    </location>
    <ligand>
        <name>Zn(2+)</name>
        <dbReference type="ChEBI" id="CHEBI:29105"/>
    </ligand>
</feature>
<comment type="subunit">
    <text evidence="4">Part of the 50S ribosomal subunit.</text>
</comment>
<accession>A0A075I2I3</accession>
<comment type="similarity">
    <text evidence="4">Belongs to the eukaryotic ribosomal protein eL43 family. Putative zinc-binding subfamily.</text>
</comment>
<reference evidence="5" key="1">
    <citation type="journal article" date="2014" name="Genome Biol. Evol.">
        <title>Pangenome evidence for extensive interdomain horizontal transfer affecting lineage core and shell genes in uncultured planktonic thaumarchaeota and euryarchaeota.</title>
        <authorList>
            <person name="Deschamps P."/>
            <person name="Zivanovic Y."/>
            <person name="Moreira D."/>
            <person name="Rodriguez-Valera F."/>
            <person name="Lopez-Garcia P."/>
        </authorList>
    </citation>
    <scope>NUCLEOTIDE SEQUENCE</scope>
</reference>
<keyword evidence="4" id="KW-0862">Zinc</keyword>
<keyword evidence="4" id="KW-0863">Zinc-finger</keyword>